<dbReference type="InterPro" id="IPR032687">
    <property type="entry name" value="AraC-type_N"/>
</dbReference>
<dbReference type="Pfam" id="PF12833">
    <property type="entry name" value="HTH_18"/>
    <property type="match status" value="1"/>
</dbReference>
<dbReference type="InterPro" id="IPR009057">
    <property type="entry name" value="Homeodomain-like_sf"/>
</dbReference>
<dbReference type="Gene3D" id="1.10.10.60">
    <property type="entry name" value="Homeodomain-like"/>
    <property type="match status" value="1"/>
</dbReference>
<dbReference type="SMART" id="SM00342">
    <property type="entry name" value="HTH_ARAC"/>
    <property type="match status" value="1"/>
</dbReference>
<organism evidence="5 6">
    <name type="scientific">Caballeronia sordidicola</name>
    <name type="common">Burkholderia sordidicola</name>
    <dbReference type="NCBI Taxonomy" id="196367"/>
    <lineage>
        <taxon>Bacteria</taxon>
        <taxon>Pseudomonadati</taxon>
        <taxon>Pseudomonadota</taxon>
        <taxon>Betaproteobacteria</taxon>
        <taxon>Burkholderiales</taxon>
        <taxon>Burkholderiaceae</taxon>
        <taxon>Caballeronia</taxon>
    </lineage>
</organism>
<dbReference type="InterPro" id="IPR018060">
    <property type="entry name" value="HTH_AraC"/>
</dbReference>
<evidence type="ECO:0000256" key="3">
    <source>
        <dbReference type="ARBA" id="ARBA00023163"/>
    </source>
</evidence>
<gene>
    <name evidence="5" type="ORF">PAMC26510_35340</name>
</gene>
<sequence length="371" mass="41743">MASAAISAHYYEVKASIEPMSSRTSSHFSDHTRTVSNRIAVFAMDAAGRAGVSPQSFTTRTGISAQELVDRTGRIDAARHRRVVELMAYVGAASRVMPDRPHMLFPDFPVLGNLCLNARTLREALESYQTFRPLIGEFDFLGHRETPDHMQFEYIAEFAPGSGFQALSNFQVLASLIRAYDVSEQTVFHVSLMGPALPGTNDTGEFFGAAVRYHADANRLQFSSALLDVPLIHYNVTLAPFLREQAQHELLRVQRGHRFSYSVEHLISEIIKDPDDEGHTSSSLLEQTCQRLNTSRWTLHRRLQSEGLHFTELESRVRSKEACRLLSETALSLGQISEQLGFSSQSAFTRFFRTRHDVPPLAFRQRVQLGK</sequence>
<dbReference type="Proteomes" id="UP000194546">
    <property type="component" value="Unassembled WGS sequence"/>
</dbReference>
<evidence type="ECO:0000313" key="5">
    <source>
        <dbReference type="EMBL" id="OTP66246.1"/>
    </source>
</evidence>
<dbReference type="GO" id="GO:0005829">
    <property type="term" value="C:cytosol"/>
    <property type="evidence" value="ECO:0007669"/>
    <property type="project" value="TreeGrafter"/>
</dbReference>
<keyword evidence="1" id="KW-0805">Transcription regulation</keyword>
<feature type="domain" description="HTH araC/xylS-type" evidence="4">
    <location>
        <begin position="264"/>
        <end position="366"/>
    </location>
</feature>
<proteinExistence type="predicted"/>
<reference evidence="5 6" key="1">
    <citation type="submission" date="2017-03" db="EMBL/GenBank/DDBJ databases">
        <title>Genome analysis of strain PAMC 26510.</title>
        <authorList>
            <person name="Oh H.-M."/>
            <person name="Yang J.-A."/>
        </authorList>
    </citation>
    <scope>NUCLEOTIDE SEQUENCE [LARGE SCALE GENOMIC DNA]</scope>
    <source>
        <strain evidence="5 6">PAMC 26510</strain>
    </source>
</reference>
<dbReference type="PANTHER" id="PTHR47894">
    <property type="entry name" value="HTH-TYPE TRANSCRIPTIONAL REGULATOR GADX"/>
    <property type="match status" value="1"/>
</dbReference>
<comment type="caution">
    <text evidence="5">The sequence shown here is derived from an EMBL/GenBank/DDBJ whole genome shotgun (WGS) entry which is preliminary data.</text>
</comment>
<evidence type="ECO:0000259" key="4">
    <source>
        <dbReference type="PROSITE" id="PS01124"/>
    </source>
</evidence>
<dbReference type="SUPFAM" id="SSF46689">
    <property type="entry name" value="Homeodomain-like"/>
    <property type="match status" value="1"/>
</dbReference>
<evidence type="ECO:0000256" key="2">
    <source>
        <dbReference type="ARBA" id="ARBA00023125"/>
    </source>
</evidence>
<keyword evidence="2" id="KW-0238">DNA-binding</keyword>
<dbReference type="EMBL" id="NBTY01000202">
    <property type="protein sequence ID" value="OTP66246.1"/>
    <property type="molecule type" value="Genomic_DNA"/>
</dbReference>
<protein>
    <submittedName>
        <fullName evidence="5">Transcriptional regulator, AraC family</fullName>
    </submittedName>
</protein>
<keyword evidence="3" id="KW-0804">Transcription</keyword>
<name>A0A242M4X6_CABSO</name>
<accession>A0A242M4X6</accession>
<dbReference type="GO" id="GO:0003700">
    <property type="term" value="F:DNA-binding transcription factor activity"/>
    <property type="evidence" value="ECO:0007669"/>
    <property type="project" value="InterPro"/>
</dbReference>
<dbReference type="GO" id="GO:0000976">
    <property type="term" value="F:transcription cis-regulatory region binding"/>
    <property type="evidence" value="ECO:0007669"/>
    <property type="project" value="TreeGrafter"/>
</dbReference>
<dbReference type="AlphaFoldDB" id="A0A242M4X6"/>
<dbReference type="PROSITE" id="PS01124">
    <property type="entry name" value="HTH_ARAC_FAMILY_2"/>
    <property type="match status" value="1"/>
</dbReference>
<evidence type="ECO:0000256" key="1">
    <source>
        <dbReference type="ARBA" id="ARBA00023015"/>
    </source>
</evidence>
<evidence type="ECO:0000313" key="6">
    <source>
        <dbReference type="Proteomes" id="UP000194546"/>
    </source>
</evidence>
<dbReference type="Pfam" id="PF12625">
    <property type="entry name" value="Arabinose_bd"/>
    <property type="match status" value="1"/>
</dbReference>
<dbReference type="PANTHER" id="PTHR47894:SF1">
    <property type="entry name" value="HTH-TYPE TRANSCRIPTIONAL REGULATOR VQSM"/>
    <property type="match status" value="1"/>
</dbReference>